<protein>
    <submittedName>
        <fullName evidence="2">Uncharacterized protein</fullName>
    </submittedName>
</protein>
<evidence type="ECO:0000313" key="3">
    <source>
        <dbReference type="Proteomes" id="UP000059188"/>
    </source>
</evidence>
<dbReference type="Proteomes" id="UP000059188">
    <property type="component" value="Unassembled WGS sequence"/>
</dbReference>
<accession>A0A0B7FFM9</accession>
<gene>
    <name evidence="2" type="ORF">RSOLAG1IB_11815</name>
</gene>
<reference evidence="2 3" key="1">
    <citation type="submission" date="2014-11" db="EMBL/GenBank/DDBJ databases">
        <authorList>
            <person name="Wibberg Daniel"/>
        </authorList>
    </citation>
    <scope>NUCLEOTIDE SEQUENCE [LARGE SCALE GENOMIC DNA]</scope>
    <source>
        <strain evidence="2">Rhizoctonia solani AG1-IB 7/3/14</strain>
    </source>
</reference>
<evidence type="ECO:0000256" key="1">
    <source>
        <dbReference type="SAM" id="MobiDB-lite"/>
    </source>
</evidence>
<dbReference type="EMBL" id="LN679291">
    <property type="protein sequence ID" value="CEL55003.1"/>
    <property type="molecule type" value="Genomic_DNA"/>
</dbReference>
<feature type="region of interest" description="Disordered" evidence="1">
    <location>
        <begin position="54"/>
        <end position="82"/>
    </location>
</feature>
<sequence length="82" mass="9087">MPVTCGLAFDRTATTDVALATVRRHFPLPPLSVPTPHPIPTPLMYVYVDHSTSDTHNRALPTYRDVRTHPNAGRRTNATNNP</sequence>
<keyword evidence="3" id="KW-1185">Reference proteome</keyword>
<organism evidence="2 3">
    <name type="scientific">Thanatephorus cucumeris (strain AG1-IB / isolate 7/3/14)</name>
    <name type="common">Lettuce bottom rot fungus</name>
    <name type="synonym">Rhizoctonia solani</name>
    <dbReference type="NCBI Taxonomy" id="1108050"/>
    <lineage>
        <taxon>Eukaryota</taxon>
        <taxon>Fungi</taxon>
        <taxon>Dikarya</taxon>
        <taxon>Basidiomycota</taxon>
        <taxon>Agaricomycotina</taxon>
        <taxon>Agaricomycetes</taxon>
        <taxon>Cantharellales</taxon>
        <taxon>Ceratobasidiaceae</taxon>
        <taxon>Rhizoctonia</taxon>
        <taxon>Rhizoctonia solani AG-1</taxon>
    </lineage>
</organism>
<proteinExistence type="predicted"/>
<evidence type="ECO:0000313" key="2">
    <source>
        <dbReference type="EMBL" id="CEL55003.1"/>
    </source>
</evidence>
<name>A0A0B7FFM9_THACB</name>
<dbReference type="AlphaFoldDB" id="A0A0B7FFM9"/>